<dbReference type="Proteomes" id="UP001596391">
    <property type="component" value="Unassembled WGS sequence"/>
</dbReference>
<dbReference type="InterPro" id="IPR043128">
    <property type="entry name" value="Rev_trsase/Diguanyl_cyclase"/>
</dbReference>
<keyword evidence="5" id="KW-1185">Reference proteome</keyword>
<dbReference type="Pfam" id="PF00990">
    <property type="entry name" value="GGDEF"/>
    <property type="match status" value="1"/>
</dbReference>
<dbReference type="Gene3D" id="3.30.70.270">
    <property type="match status" value="1"/>
</dbReference>
<accession>A0ABW1Z7J0</accession>
<dbReference type="PANTHER" id="PTHR45138">
    <property type="entry name" value="REGULATORY COMPONENTS OF SENSORY TRANSDUCTION SYSTEM"/>
    <property type="match status" value="1"/>
</dbReference>
<dbReference type="PANTHER" id="PTHR45138:SF9">
    <property type="entry name" value="DIGUANYLATE CYCLASE DGCM-RELATED"/>
    <property type="match status" value="1"/>
</dbReference>
<dbReference type="CDD" id="cd01949">
    <property type="entry name" value="GGDEF"/>
    <property type="match status" value="1"/>
</dbReference>
<dbReference type="NCBIfam" id="TIGR00254">
    <property type="entry name" value="GGDEF"/>
    <property type="match status" value="1"/>
</dbReference>
<comment type="caution">
    <text evidence="4">The sequence shown here is derived from an EMBL/GenBank/DDBJ whole genome shotgun (WGS) entry which is preliminary data.</text>
</comment>
<dbReference type="SMART" id="SM00267">
    <property type="entry name" value="GGDEF"/>
    <property type="match status" value="1"/>
</dbReference>
<organism evidence="4 5">
    <name type="scientific">Granulicella cerasi</name>
    <dbReference type="NCBI Taxonomy" id="741063"/>
    <lineage>
        <taxon>Bacteria</taxon>
        <taxon>Pseudomonadati</taxon>
        <taxon>Acidobacteriota</taxon>
        <taxon>Terriglobia</taxon>
        <taxon>Terriglobales</taxon>
        <taxon>Acidobacteriaceae</taxon>
        <taxon>Granulicella</taxon>
    </lineage>
</organism>
<dbReference type="RefSeq" id="WP_263371361.1">
    <property type="nucleotide sequence ID" value="NZ_JAGSYD010000003.1"/>
</dbReference>
<dbReference type="SUPFAM" id="SSF55073">
    <property type="entry name" value="Nucleotide cyclase"/>
    <property type="match status" value="1"/>
</dbReference>
<evidence type="ECO:0000256" key="2">
    <source>
        <dbReference type="ARBA" id="ARBA00034247"/>
    </source>
</evidence>
<comment type="catalytic activity">
    <reaction evidence="2">
        <text>2 GTP = 3',3'-c-di-GMP + 2 diphosphate</text>
        <dbReference type="Rhea" id="RHEA:24898"/>
        <dbReference type="ChEBI" id="CHEBI:33019"/>
        <dbReference type="ChEBI" id="CHEBI:37565"/>
        <dbReference type="ChEBI" id="CHEBI:58805"/>
        <dbReference type="EC" id="2.7.7.65"/>
    </reaction>
</comment>
<keyword evidence="4" id="KW-0808">Transferase</keyword>
<gene>
    <name evidence="4" type="ORF">ACFQBQ_04985</name>
</gene>
<evidence type="ECO:0000256" key="1">
    <source>
        <dbReference type="ARBA" id="ARBA00012528"/>
    </source>
</evidence>
<dbReference type="InterPro" id="IPR000160">
    <property type="entry name" value="GGDEF_dom"/>
</dbReference>
<proteinExistence type="predicted"/>
<dbReference type="GO" id="GO:0052621">
    <property type="term" value="F:diguanylate cyclase activity"/>
    <property type="evidence" value="ECO:0007669"/>
    <property type="project" value="UniProtKB-EC"/>
</dbReference>
<evidence type="ECO:0000259" key="3">
    <source>
        <dbReference type="PROSITE" id="PS50887"/>
    </source>
</evidence>
<evidence type="ECO:0000313" key="5">
    <source>
        <dbReference type="Proteomes" id="UP001596391"/>
    </source>
</evidence>
<feature type="domain" description="GGDEF" evidence="3">
    <location>
        <begin position="98"/>
        <end position="239"/>
    </location>
</feature>
<dbReference type="PROSITE" id="PS50887">
    <property type="entry name" value="GGDEF"/>
    <property type="match status" value="1"/>
</dbReference>
<name>A0ABW1Z7J0_9BACT</name>
<dbReference type="InterPro" id="IPR029787">
    <property type="entry name" value="Nucleotide_cyclase"/>
</dbReference>
<dbReference type="EC" id="2.7.7.65" evidence="1"/>
<evidence type="ECO:0000313" key="4">
    <source>
        <dbReference type="EMBL" id="MFC6644955.1"/>
    </source>
</evidence>
<reference evidence="5" key="1">
    <citation type="journal article" date="2019" name="Int. J. Syst. Evol. Microbiol.">
        <title>The Global Catalogue of Microorganisms (GCM) 10K type strain sequencing project: providing services to taxonomists for standard genome sequencing and annotation.</title>
        <authorList>
            <consortium name="The Broad Institute Genomics Platform"/>
            <consortium name="The Broad Institute Genome Sequencing Center for Infectious Disease"/>
            <person name="Wu L."/>
            <person name="Ma J."/>
        </authorList>
    </citation>
    <scope>NUCLEOTIDE SEQUENCE [LARGE SCALE GENOMIC DNA]</scope>
    <source>
        <strain evidence="5">CGMCC 1.16026</strain>
    </source>
</reference>
<protein>
    <recommendedName>
        <fullName evidence="1">diguanylate cyclase</fullName>
        <ecNumber evidence="1">2.7.7.65</ecNumber>
    </recommendedName>
</protein>
<dbReference type="EMBL" id="JBHSWI010000001">
    <property type="protein sequence ID" value="MFC6644955.1"/>
    <property type="molecule type" value="Genomic_DNA"/>
</dbReference>
<dbReference type="InterPro" id="IPR050469">
    <property type="entry name" value="Diguanylate_Cyclase"/>
</dbReference>
<sequence>MLIESLQPSLLAACSVFLSLIVLREHSRLADAWIVLTMICYLLRTQLLYNELYLEQENLRSESAQMQALALHDSLTGIPNRRGFEQLVTEILLREDSAEYAVLLIDTDNFKVVNDTHGHLTGDAVLCGIALALKAMTAQFEGAVCARLGGDEFAVFIPDQPVQSVQAGADEFRLAVQDAGLPGELGDGRTRSSLTATVSIGIAMFDRHHLPLGMLLRAADIALYRAKDGGRDRVEVVFPHRVDDEELQTRLETYPRVGREPPASAAH</sequence>
<keyword evidence="4" id="KW-0548">Nucleotidyltransferase</keyword>